<dbReference type="EMBL" id="CP147407">
    <property type="protein sequence ID" value="WXB98329.1"/>
    <property type="molecule type" value="Genomic_DNA"/>
</dbReference>
<proteinExistence type="predicted"/>
<evidence type="ECO:0000256" key="1">
    <source>
        <dbReference type="SAM" id="MobiDB-lite"/>
    </source>
</evidence>
<name>A0ABZ2NLD3_9BACI</name>
<evidence type="ECO:0008006" key="4">
    <source>
        <dbReference type="Google" id="ProtNLM"/>
    </source>
</evidence>
<dbReference type="Proteomes" id="UP001377337">
    <property type="component" value="Chromosome"/>
</dbReference>
<keyword evidence="3" id="KW-1185">Reference proteome</keyword>
<reference evidence="2 3" key="1">
    <citation type="submission" date="2024-02" db="EMBL/GenBank/DDBJ databases">
        <title>Seven novel Bacillus-like species.</title>
        <authorList>
            <person name="Liu G."/>
        </authorList>
    </citation>
    <scope>NUCLEOTIDE SEQUENCE [LARGE SCALE GENOMIC DNA]</scope>
    <source>
        <strain evidence="2 3">FJAT-52054</strain>
    </source>
</reference>
<feature type="region of interest" description="Disordered" evidence="1">
    <location>
        <begin position="1"/>
        <end position="34"/>
    </location>
</feature>
<protein>
    <recommendedName>
        <fullName evidence="4">YfhD family protein</fullName>
    </recommendedName>
</protein>
<organism evidence="2 3">
    <name type="scientific">Metabacillus sediminis</name>
    <dbReference type="NCBI Taxonomy" id="3117746"/>
    <lineage>
        <taxon>Bacteria</taxon>
        <taxon>Bacillati</taxon>
        <taxon>Bacillota</taxon>
        <taxon>Bacilli</taxon>
        <taxon>Bacillales</taxon>
        <taxon>Bacillaceae</taxon>
        <taxon>Metabacillus</taxon>
    </lineage>
</organism>
<dbReference type="RefSeq" id="WP_197491616.1">
    <property type="nucleotide sequence ID" value="NZ_CP147407.1"/>
</dbReference>
<evidence type="ECO:0000313" key="2">
    <source>
        <dbReference type="EMBL" id="WXB98329.1"/>
    </source>
</evidence>
<sequence length="57" mass="6636">MSKKHVKSKDLQNHKKPMNADLLEQEFGSEFGDGNSAKIYELKEELKRKSKSDKKKK</sequence>
<gene>
    <name evidence="2" type="ORF">WCV65_07615</name>
</gene>
<evidence type="ECO:0000313" key="3">
    <source>
        <dbReference type="Proteomes" id="UP001377337"/>
    </source>
</evidence>
<accession>A0ABZ2NLD3</accession>